<evidence type="ECO:0000256" key="3">
    <source>
        <dbReference type="ARBA" id="ARBA00017053"/>
    </source>
</evidence>
<dbReference type="GO" id="GO:0046872">
    <property type="term" value="F:metal ion binding"/>
    <property type="evidence" value="ECO:0007669"/>
    <property type="project" value="UniProtKB-KW"/>
</dbReference>
<evidence type="ECO:0000256" key="4">
    <source>
        <dbReference type="ARBA" id="ARBA00022448"/>
    </source>
</evidence>
<keyword evidence="11 15" id="KW-1133">Transmembrane helix</keyword>
<dbReference type="PROSITE" id="PS51257">
    <property type="entry name" value="PROKAR_LIPOPROTEIN"/>
    <property type="match status" value="1"/>
</dbReference>
<keyword evidence="9" id="KW-0479">Metal-binding</keyword>
<feature type="transmembrane region" description="Helical" evidence="15">
    <location>
        <begin position="52"/>
        <end position="71"/>
    </location>
</feature>
<evidence type="ECO:0000256" key="13">
    <source>
        <dbReference type="ARBA" id="ARBA00030934"/>
    </source>
</evidence>
<comment type="subcellular location">
    <subcellularLocation>
        <location evidence="1">Cell inner membrane</location>
        <topology evidence="1">Multi-pass membrane protein</topology>
    </subcellularLocation>
</comment>
<dbReference type="Pfam" id="PF02411">
    <property type="entry name" value="MerT"/>
    <property type="match status" value="1"/>
</dbReference>
<dbReference type="RefSeq" id="WP_179706272.1">
    <property type="nucleotide sequence ID" value="NZ_JACCAU010000001.1"/>
</dbReference>
<dbReference type="AlphaFoldDB" id="A0A7Z0B3Z1"/>
<dbReference type="Proteomes" id="UP000572540">
    <property type="component" value="Unassembled WGS sequence"/>
</dbReference>
<evidence type="ECO:0000256" key="8">
    <source>
        <dbReference type="ARBA" id="ARBA00022692"/>
    </source>
</evidence>
<evidence type="ECO:0000256" key="5">
    <source>
        <dbReference type="ARBA" id="ARBA00022466"/>
    </source>
</evidence>
<protein>
    <recommendedName>
        <fullName evidence="3">Mercuric transport protein MerT</fullName>
    </recommendedName>
    <alternativeName>
        <fullName evidence="13">Mercury ion transport protein</fullName>
    </alternativeName>
</protein>
<name>A0A7Z0B3Z1_9BURK</name>
<dbReference type="EMBL" id="JACCAU010000001">
    <property type="protein sequence ID" value="NYH18802.1"/>
    <property type="molecule type" value="Genomic_DNA"/>
</dbReference>
<organism evidence="16 17">
    <name type="scientific">Paraburkholderia bryophila</name>
    <dbReference type="NCBI Taxonomy" id="420952"/>
    <lineage>
        <taxon>Bacteria</taxon>
        <taxon>Pseudomonadati</taxon>
        <taxon>Pseudomonadota</taxon>
        <taxon>Betaproteobacteria</taxon>
        <taxon>Burkholderiales</taxon>
        <taxon>Burkholderiaceae</taxon>
        <taxon>Paraburkholderia</taxon>
    </lineage>
</organism>
<keyword evidence="8 15" id="KW-0812">Transmembrane</keyword>
<evidence type="ECO:0000256" key="14">
    <source>
        <dbReference type="ARBA" id="ARBA00045720"/>
    </source>
</evidence>
<sequence>MFRRWITHVSLFAGGLAAIGASACCVGPLLLVILGVGGAWGSRLTALASLRPFFIAVSLASFMFGFHRVRLKSATCASGDACTAKAVRRQRIIFWTVTPLAVALMAFPLYSPLFY</sequence>
<feature type="transmembrane region" description="Helical" evidence="15">
    <location>
        <begin position="12"/>
        <end position="40"/>
    </location>
</feature>
<keyword evidence="7" id="KW-0997">Cell inner membrane</keyword>
<dbReference type="InterPro" id="IPR003457">
    <property type="entry name" value="Transprt_MerT"/>
</dbReference>
<keyword evidence="12 15" id="KW-0472">Membrane</keyword>
<evidence type="ECO:0000313" key="17">
    <source>
        <dbReference type="Proteomes" id="UP000572540"/>
    </source>
</evidence>
<reference evidence="16 17" key="1">
    <citation type="submission" date="2020-07" db="EMBL/GenBank/DDBJ databases">
        <title>Exploring microbial biodiversity for novel pathways involved in the catabolism of aromatic compounds derived from lignin.</title>
        <authorList>
            <person name="Elkins J."/>
        </authorList>
    </citation>
    <scope>NUCLEOTIDE SEQUENCE [LARGE SCALE GENOMIC DNA]</scope>
    <source>
        <strain evidence="16 17">H2C3B</strain>
    </source>
</reference>
<comment type="similarity">
    <text evidence="2">Belongs to the MerT family.</text>
</comment>
<evidence type="ECO:0000256" key="15">
    <source>
        <dbReference type="SAM" id="Phobius"/>
    </source>
</evidence>
<evidence type="ECO:0000256" key="12">
    <source>
        <dbReference type="ARBA" id="ARBA00023136"/>
    </source>
</evidence>
<evidence type="ECO:0000256" key="11">
    <source>
        <dbReference type="ARBA" id="ARBA00022989"/>
    </source>
</evidence>
<evidence type="ECO:0000313" key="16">
    <source>
        <dbReference type="EMBL" id="NYH18802.1"/>
    </source>
</evidence>
<evidence type="ECO:0000256" key="2">
    <source>
        <dbReference type="ARBA" id="ARBA00008224"/>
    </source>
</evidence>
<evidence type="ECO:0000256" key="7">
    <source>
        <dbReference type="ARBA" id="ARBA00022519"/>
    </source>
</evidence>
<dbReference type="GO" id="GO:0015097">
    <property type="term" value="F:mercury ion transmembrane transporter activity"/>
    <property type="evidence" value="ECO:0007669"/>
    <property type="project" value="InterPro"/>
</dbReference>
<dbReference type="GO" id="GO:0005886">
    <property type="term" value="C:plasma membrane"/>
    <property type="evidence" value="ECO:0007669"/>
    <property type="project" value="UniProtKB-SubCell"/>
</dbReference>
<keyword evidence="6" id="KW-1003">Cell membrane</keyword>
<gene>
    <name evidence="16" type="ORF">GGD41_006030</name>
</gene>
<accession>A0A7Z0B3Z1</accession>
<keyword evidence="10" id="KW-0476">Mercury</keyword>
<evidence type="ECO:0000256" key="1">
    <source>
        <dbReference type="ARBA" id="ARBA00004429"/>
    </source>
</evidence>
<comment type="function">
    <text evidence="14">Involved in mercury resistance. Probably transfers a mercuric ion from the periplasmic Hg(2+)-binding protein MerP to the cytoplasmic mercuric reductase MerA.</text>
</comment>
<keyword evidence="4" id="KW-0813">Transport</keyword>
<keyword evidence="5" id="KW-0475">Mercuric resistance</keyword>
<feature type="transmembrane region" description="Helical" evidence="15">
    <location>
        <begin position="92"/>
        <end position="110"/>
    </location>
</feature>
<evidence type="ECO:0000256" key="6">
    <source>
        <dbReference type="ARBA" id="ARBA00022475"/>
    </source>
</evidence>
<evidence type="ECO:0000256" key="10">
    <source>
        <dbReference type="ARBA" id="ARBA00022914"/>
    </source>
</evidence>
<evidence type="ECO:0000256" key="9">
    <source>
        <dbReference type="ARBA" id="ARBA00022723"/>
    </source>
</evidence>
<proteinExistence type="inferred from homology"/>
<comment type="caution">
    <text evidence="16">The sequence shown here is derived from an EMBL/GenBank/DDBJ whole genome shotgun (WGS) entry which is preliminary data.</text>
</comment>